<evidence type="ECO:0000313" key="1">
    <source>
        <dbReference type="EMBL" id="MBP2387981.1"/>
    </source>
</evidence>
<accession>A0ABS4XHM8</accession>
<proteinExistence type="predicted"/>
<dbReference type="SUPFAM" id="SSF55811">
    <property type="entry name" value="Nudix"/>
    <property type="match status" value="1"/>
</dbReference>
<organism evidence="1 2">
    <name type="scientific">Paeniglutamicibacter kerguelensis</name>
    <dbReference type="NCBI Taxonomy" id="254788"/>
    <lineage>
        <taxon>Bacteria</taxon>
        <taxon>Bacillati</taxon>
        <taxon>Actinomycetota</taxon>
        <taxon>Actinomycetes</taxon>
        <taxon>Micrococcales</taxon>
        <taxon>Micrococcaceae</taxon>
        <taxon>Paeniglutamicibacter</taxon>
    </lineage>
</organism>
<sequence>MPTQPLVSIDAVPVILHEGSLHLVLGVRDLDPFAGRAALPGVLLNAHERLAEAVQRALLSKAGVAAGAILASVEAGVFDDFERDERGPTLSIARLVILDEKTAMTDPRVMLVPLDGLPDLPFDHTAIVAKAAAVLLDSLWINRDTTRALLGESFDTAELIARMKELAAAAGLPVPETANIGRSLGSNKLLERVAPAAPAAGRGRPPALWKWL</sequence>
<dbReference type="InterPro" id="IPR015797">
    <property type="entry name" value="NUDIX_hydrolase-like_dom_sf"/>
</dbReference>
<reference evidence="1 2" key="1">
    <citation type="submission" date="2021-03" db="EMBL/GenBank/DDBJ databases">
        <title>Sequencing the genomes of 1000 actinobacteria strains.</title>
        <authorList>
            <person name="Klenk H.-P."/>
        </authorList>
    </citation>
    <scope>NUCLEOTIDE SEQUENCE [LARGE SCALE GENOMIC DNA]</scope>
    <source>
        <strain evidence="1 2">DSM 15797</strain>
    </source>
</reference>
<gene>
    <name evidence="1" type="ORF">JOF47_003492</name>
</gene>
<dbReference type="CDD" id="cd18873">
    <property type="entry name" value="NUDIX_NadM_like"/>
    <property type="match status" value="1"/>
</dbReference>
<dbReference type="RefSeq" id="WP_210000674.1">
    <property type="nucleotide sequence ID" value="NZ_BAAAJY010000001.1"/>
</dbReference>
<comment type="caution">
    <text evidence="1">The sequence shown here is derived from an EMBL/GenBank/DDBJ whole genome shotgun (WGS) entry which is preliminary data.</text>
</comment>
<evidence type="ECO:0000313" key="2">
    <source>
        <dbReference type="Proteomes" id="UP001296993"/>
    </source>
</evidence>
<name>A0ABS4XHM8_9MICC</name>
<protein>
    <submittedName>
        <fullName evidence="1">ADP-ribose pyrophosphatase YjhB (NUDIX family)</fullName>
    </submittedName>
</protein>
<dbReference type="EMBL" id="JAGIOF010000001">
    <property type="protein sequence ID" value="MBP2387981.1"/>
    <property type="molecule type" value="Genomic_DNA"/>
</dbReference>
<keyword evidence="2" id="KW-1185">Reference proteome</keyword>
<dbReference type="Proteomes" id="UP001296993">
    <property type="component" value="Unassembled WGS sequence"/>
</dbReference>
<dbReference type="Gene3D" id="3.90.79.10">
    <property type="entry name" value="Nucleoside Triphosphate Pyrophosphohydrolase"/>
    <property type="match status" value="1"/>
</dbReference>